<accession>A0ABS8EYH0</accession>
<protein>
    <recommendedName>
        <fullName evidence="3">DUF2383 domain-containing protein</fullName>
    </recommendedName>
</protein>
<evidence type="ECO:0000313" key="2">
    <source>
        <dbReference type="Proteomes" id="UP001299235"/>
    </source>
</evidence>
<keyword evidence="2" id="KW-1185">Reference proteome</keyword>
<name>A0ABS8EYH0_9FIRM</name>
<comment type="caution">
    <text evidence="1">The sequence shown here is derived from an EMBL/GenBank/DDBJ whole genome shotgun (WGS) entry which is preliminary data.</text>
</comment>
<dbReference type="Proteomes" id="UP001299235">
    <property type="component" value="Unassembled WGS sequence"/>
</dbReference>
<organism evidence="1 2">
    <name type="scientific">Hominisplanchenecus faecis</name>
    <dbReference type="NCBI Taxonomy" id="2885351"/>
    <lineage>
        <taxon>Bacteria</taxon>
        <taxon>Bacillati</taxon>
        <taxon>Bacillota</taxon>
        <taxon>Clostridia</taxon>
        <taxon>Lachnospirales</taxon>
        <taxon>Lachnospiraceae</taxon>
        <taxon>Hominisplanchenecus</taxon>
    </lineage>
</organism>
<sequence>MISYAEQELLESIVKNTSRSLQDIYTVLGKVYDDELALDLNIQAAGYSGIKEKAANCLFETGNVPPLLGVMERAKRWGMLQAKTALNVNTGYMANMLAKEERLRRSDMQKATQKLEICGKESETIAREFLNLEEKNIRILQNYCRKKEKKSAKNG</sequence>
<evidence type="ECO:0008006" key="3">
    <source>
        <dbReference type="Google" id="ProtNLM"/>
    </source>
</evidence>
<evidence type="ECO:0000313" key="1">
    <source>
        <dbReference type="EMBL" id="MCC2150257.1"/>
    </source>
</evidence>
<gene>
    <name evidence="1" type="ORF">LKD42_13580</name>
</gene>
<dbReference type="EMBL" id="JAJEQE010000064">
    <property type="protein sequence ID" value="MCC2150257.1"/>
    <property type="molecule type" value="Genomic_DNA"/>
</dbReference>
<proteinExistence type="predicted"/>
<dbReference type="RefSeq" id="WP_248836020.1">
    <property type="nucleotide sequence ID" value="NZ_JAJEQE010000064.1"/>
</dbReference>
<reference evidence="1 2" key="1">
    <citation type="submission" date="2021-10" db="EMBL/GenBank/DDBJ databases">
        <title>Anaerobic single-cell dispensing facilitates the cultivation of human gut bacteria.</title>
        <authorList>
            <person name="Afrizal A."/>
        </authorList>
    </citation>
    <scope>NUCLEOTIDE SEQUENCE [LARGE SCALE GENOMIC DNA]</scope>
    <source>
        <strain evidence="1 2">CLA-AA-H246</strain>
    </source>
</reference>